<dbReference type="AlphaFoldDB" id="A0A7C8IRE1"/>
<dbReference type="InParanoid" id="A0A7C8IRE1"/>
<dbReference type="Gene3D" id="3.40.50.1820">
    <property type="entry name" value="alpha/beta hydrolase"/>
    <property type="match status" value="1"/>
</dbReference>
<keyword evidence="4" id="KW-1185">Reference proteome</keyword>
<keyword evidence="2" id="KW-1133">Transmembrane helix</keyword>
<evidence type="ECO:0008006" key="5">
    <source>
        <dbReference type="Google" id="ProtNLM"/>
    </source>
</evidence>
<protein>
    <recommendedName>
        <fullName evidence="5">DUF676 domain-containing protein</fullName>
    </recommendedName>
</protein>
<gene>
    <name evidence="3" type="ORF">GQX73_g5221</name>
</gene>
<organism evidence="3 4">
    <name type="scientific">Xylaria multiplex</name>
    <dbReference type="NCBI Taxonomy" id="323545"/>
    <lineage>
        <taxon>Eukaryota</taxon>
        <taxon>Fungi</taxon>
        <taxon>Dikarya</taxon>
        <taxon>Ascomycota</taxon>
        <taxon>Pezizomycotina</taxon>
        <taxon>Sordariomycetes</taxon>
        <taxon>Xylariomycetidae</taxon>
        <taxon>Xylariales</taxon>
        <taxon>Xylariaceae</taxon>
        <taxon>Xylaria</taxon>
    </lineage>
</organism>
<proteinExistence type="predicted"/>
<sequence length="367" mass="41122">MGELSHLSHGPFYEPAVTLSSARLRRSQTPPEESAPAPDRPLAFDDKDATNLPLEVALVMVIGTLLPYLGFCWWLILISLPVTSYYTKFVINSFRPPNRGVFSLEMTQFAIKTILHLTLLAAMLYWCLSITPFHIFAPTAMDALTPYTVHDALNMTEVVIFAIHGLGSTPESAWTYRLNETKVRWLSELLPQTIGFQDARIIKVNHQTRWDSNAAHMEFNDHASGLLEHIESQHKDNPHRPIIFIAHSFGGLLLKKALLLAKFRSRDVATMTKGIIFLGVPHRGTYAAFVAACLSCTAFFRGSSSSLNEFMTVDGQAILGLESEFYDGYVLPYNPYEPQLYICDVLEMRSERMGKLALGPARCLPRG</sequence>
<feature type="transmembrane region" description="Helical" evidence="2">
    <location>
        <begin position="114"/>
        <end position="137"/>
    </location>
</feature>
<comment type="caution">
    <text evidence="3">The sequence shown here is derived from an EMBL/GenBank/DDBJ whole genome shotgun (WGS) entry which is preliminary data.</text>
</comment>
<dbReference type="PANTHER" id="PTHR48182">
    <property type="entry name" value="PROTEIN SERAC1"/>
    <property type="match status" value="1"/>
</dbReference>
<evidence type="ECO:0000256" key="2">
    <source>
        <dbReference type="SAM" id="Phobius"/>
    </source>
</evidence>
<dbReference type="SUPFAM" id="SSF53474">
    <property type="entry name" value="alpha/beta-Hydrolases"/>
    <property type="match status" value="1"/>
</dbReference>
<dbReference type="PANTHER" id="PTHR48182:SF3">
    <property type="entry name" value="DUF676 DOMAIN-CONTAINING PROTEIN"/>
    <property type="match status" value="1"/>
</dbReference>
<reference evidence="3 4" key="1">
    <citation type="submission" date="2019-12" db="EMBL/GenBank/DDBJ databases">
        <title>Draft genome sequence of the ascomycete Xylaria multiplex DSM 110363.</title>
        <authorList>
            <person name="Buettner E."/>
            <person name="Kellner H."/>
        </authorList>
    </citation>
    <scope>NUCLEOTIDE SEQUENCE [LARGE SCALE GENOMIC DNA]</scope>
    <source>
        <strain evidence="3 4">DSM 110363</strain>
    </source>
</reference>
<evidence type="ECO:0000313" key="3">
    <source>
        <dbReference type="EMBL" id="KAF2968338.1"/>
    </source>
</evidence>
<dbReference type="InterPro" id="IPR029058">
    <property type="entry name" value="AB_hydrolase_fold"/>
</dbReference>
<evidence type="ECO:0000313" key="4">
    <source>
        <dbReference type="Proteomes" id="UP000481858"/>
    </source>
</evidence>
<keyword evidence="2" id="KW-0812">Transmembrane</keyword>
<name>A0A7C8IRE1_9PEZI</name>
<dbReference type="OrthoDB" id="5086500at2759"/>
<dbReference type="InterPro" id="IPR052374">
    <property type="entry name" value="SERAC1"/>
</dbReference>
<accession>A0A7C8IRE1</accession>
<dbReference type="EMBL" id="WUBL01000052">
    <property type="protein sequence ID" value="KAF2968338.1"/>
    <property type="molecule type" value="Genomic_DNA"/>
</dbReference>
<evidence type="ECO:0000256" key="1">
    <source>
        <dbReference type="SAM" id="MobiDB-lite"/>
    </source>
</evidence>
<dbReference type="Proteomes" id="UP000481858">
    <property type="component" value="Unassembled WGS sequence"/>
</dbReference>
<keyword evidence="2" id="KW-0472">Membrane</keyword>
<feature type="region of interest" description="Disordered" evidence="1">
    <location>
        <begin position="24"/>
        <end position="44"/>
    </location>
</feature>
<feature type="transmembrane region" description="Helical" evidence="2">
    <location>
        <begin position="56"/>
        <end position="78"/>
    </location>
</feature>